<proteinExistence type="predicted"/>
<evidence type="ECO:0000313" key="2">
    <source>
        <dbReference type="Proteomes" id="UP000230423"/>
    </source>
</evidence>
<evidence type="ECO:0000313" key="1">
    <source>
        <dbReference type="EMBL" id="PIO72789.1"/>
    </source>
</evidence>
<sequence length="82" mass="9283">MLRWTAGVTKMDQIRNDTIRKRFGAAPIAGKIDCGCTISMFVDLEKDSRLETSYEAVSRITSELNANNVSHNEAEEPFDFNR</sequence>
<dbReference type="EMBL" id="KZ345595">
    <property type="protein sequence ID" value="PIO72789.1"/>
    <property type="molecule type" value="Genomic_DNA"/>
</dbReference>
<dbReference type="AlphaFoldDB" id="A0A2G9UR77"/>
<reference evidence="1 2" key="1">
    <citation type="submission" date="2015-09" db="EMBL/GenBank/DDBJ databases">
        <title>Draft genome of the parasitic nematode Teladorsagia circumcincta isolate WARC Sus (inbred).</title>
        <authorList>
            <person name="Mitreva M."/>
        </authorList>
    </citation>
    <scope>NUCLEOTIDE SEQUENCE [LARGE SCALE GENOMIC DNA]</scope>
    <source>
        <strain evidence="1 2">S</strain>
    </source>
</reference>
<name>A0A2G9UR77_TELCI</name>
<keyword evidence="2" id="KW-1185">Reference proteome</keyword>
<accession>A0A2G9UR77</accession>
<dbReference type="Proteomes" id="UP000230423">
    <property type="component" value="Unassembled WGS sequence"/>
</dbReference>
<organism evidence="1 2">
    <name type="scientific">Teladorsagia circumcincta</name>
    <name type="common">Brown stomach worm</name>
    <name type="synonym">Ostertagia circumcincta</name>
    <dbReference type="NCBI Taxonomy" id="45464"/>
    <lineage>
        <taxon>Eukaryota</taxon>
        <taxon>Metazoa</taxon>
        <taxon>Ecdysozoa</taxon>
        <taxon>Nematoda</taxon>
        <taxon>Chromadorea</taxon>
        <taxon>Rhabditida</taxon>
        <taxon>Rhabditina</taxon>
        <taxon>Rhabditomorpha</taxon>
        <taxon>Strongyloidea</taxon>
        <taxon>Trichostrongylidae</taxon>
        <taxon>Teladorsagia</taxon>
    </lineage>
</organism>
<gene>
    <name evidence="1" type="ORF">TELCIR_05262</name>
</gene>
<protein>
    <submittedName>
        <fullName evidence="1">Uncharacterized protein</fullName>
    </submittedName>
</protein>